<dbReference type="RefSeq" id="WP_353476777.1">
    <property type="nucleotide sequence ID" value="NZ_CP123390.1"/>
</dbReference>
<accession>A0AAU8AT82</accession>
<dbReference type="EMBL" id="CP123390">
    <property type="protein sequence ID" value="XCC97898.1"/>
    <property type="molecule type" value="Genomic_DNA"/>
</dbReference>
<dbReference type="AlphaFoldDB" id="A0AAU8AT82"/>
<organism evidence="1">
    <name type="scientific">Alloyangia sp. H15</name>
    <dbReference type="NCBI Taxonomy" id="3029062"/>
    <lineage>
        <taxon>Bacteria</taxon>
        <taxon>Pseudomonadati</taxon>
        <taxon>Pseudomonadota</taxon>
        <taxon>Alphaproteobacteria</taxon>
        <taxon>Rhodobacterales</taxon>
        <taxon>Roseobacteraceae</taxon>
        <taxon>Alloyangia</taxon>
    </lineage>
</organism>
<keyword evidence="1" id="KW-0614">Plasmid</keyword>
<gene>
    <name evidence="1" type="ORF">PVT71_29175</name>
</gene>
<sequence>MSERMSAALARATLSRGLALRAIREAAALPATDEIRFFRGAGTSIKALGRAAQKMIRRPDIVYAKVRGSVDAPVLVSISRTAGRDILEKRSGNANAEHACDLITYYSIIFDPRTQRLAWCHLPVLAHALQRWAERGIGDPREALLAQLDAEVIRILTLGDILDRALEHASRRGPTDARTTFGVPADGGIWVAATHGERNSNGRMSNGLSLRTFLGEAEMNEERRAYRAVALSQDIVAAERQWPEAFTSGH</sequence>
<evidence type="ECO:0000313" key="1">
    <source>
        <dbReference type="EMBL" id="XCC97898.1"/>
    </source>
</evidence>
<reference evidence="1" key="1">
    <citation type="submission" date="2023-02" db="EMBL/GenBank/DDBJ databases">
        <title>Description and genomic characterization of Salipiger bruguierae sp. nov., isolated from the sediment of mangrove plant Bruguiera sexangula.</title>
        <authorList>
            <person name="Long M."/>
        </authorList>
    </citation>
    <scope>NUCLEOTIDE SEQUENCE</scope>
    <source>
        <strain evidence="1">H15</strain>
        <plasmid evidence="1">unnamed5</plasmid>
    </source>
</reference>
<protein>
    <submittedName>
        <fullName evidence="1">Uncharacterized protein</fullName>
    </submittedName>
</protein>
<geneLocation type="plasmid" evidence="1">
    <name>unnamed5</name>
</geneLocation>
<proteinExistence type="predicted"/>
<name>A0AAU8AT82_9RHOB</name>